<dbReference type="EMBL" id="CAJOBI010208081">
    <property type="protein sequence ID" value="CAF5010766.1"/>
    <property type="molecule type" value="Genomic_DNA"/>
</dbReference>
<evidence type="ECO:0000313" key="3">
    <source>
        <dbReference type="Proteomes" id="UP000676336"/>
    </source>
</evidence>
<feature type="non-terminal residue" evidence="2">
    <location>
        <position position="1"/>
    </location>
</feature>
<proteinExistence type="predicted"/>
<gene>
    <name evidence="1" type="ORF">SMN809_LOCUS57185</name>
    <name evidence="2" type="ORF">SMN809_LOCUS57416</name>
</gene>
<dbReference type="Proteomes" id="UP000676336">
    <property type="component" value="Unassembled WGS sequence"/>
</dbReference>
<organism evidence="2 3">
    <name type="scientific">Rotaria magnacalcarata</name>
    <dbReference type="NCBI Taxonomy" id="392030"/>
    <lineage>
        <taxon>Eukaryota</taxon>
        <taxon>Metazoa</taxon>
        <taxon>Spiralia</taxon>
        <taxon>Gnathifera</taxon>
        <taxon>Rotifera</taxon>
        <taxon>Eurotatoria</taxon>
        <taxon>Bdelloidea</taxon>
        <taxon>Philodinida</taxon>
        <taxon>Philodinidae</taxon>
        <taxon>Rotaria</taxon>
    </lineage>
</organism>
<evidence type="ECO:0000313" key="1">
    <source>
        <dbReference type="EMBL" id="CAF5010766.1"/>
    </source>
</evidence>
<name>A0A8S3DIJ4_9BILA</name>
<dbReference type="EMBL" id="CAJOBI010210094">
    <property type="protein sequence ID" value="CAF5015799.1"/>
    <property type="molecule type" value="Genomic_DNA"/>
</dbReference>
<accession>A0A8S3DIJ4</accession>
<evidence type="ECO:0000313" key="2">
    <source>
        <dbReference type="EMBL" id="CAF5015799.1"/>
    </source>
</evidence>
<dbReference type="AlphaFoldDB" id="A0A8S3DIJ4"/>
<sequence length="27" mass="2598">DAPAGLGLIASAGTNRCRAANSATLPE</sequence>
<protein>
    <submittedName>
        <fullName evidence="2">Uncharacterized protein</fullName>
    </submittedName>
</protein>
<reference evidence="2" key="1">
    <citation type="submission" date="2021-02" db="EMBL/GenBank/DDBJ databases">
        <authorList>
            <person name="Nowell W R."/>
        </authorList>
    </citation>
    <scope>NUCLEOTIDE SEQUENCE</scope>
</reference>
<comment type="caution">
    <text evidence="2">The sequence shown here is derived from an EMBL/GenBank/DDBJ whole genome shotgun (WGS) entry which is preliminary data.</text>
</comment>